<dbReference type="RefSeq" id="WP_155050911.1">
    <property type="nucleotide sequence ID" value="NZ_BAAAIB010000001.1"/>
</dbReference>
<proteinExistence type="predicted"/>
<feature type="region of interest" description="Disordered" evidence="1">
    <location>
        <begin position="18"/>
        <end position="38"/>
    </location>
</feature>
<comment type="caution">
    <text evidence="2">The sequence shown here is derived from an EMBL/GenBank/DDBJ whole genome shotgun (WGS) entry which is preliminary data.</text>
</comment>
<gene>
    <name evidence="2" type="ORF">GJ743_05420</name>
</gene>
<evidence type="ECO:0000313" key="3">
    <source>
        <dbReference type="Proteomes" id="UP000433071"/>
    </source>
</evidence>
<evidence type="ECO:0000256" key="1">
    <source>
        <dbReference type="SAM" id="MobiDB-lite"/>
    </source>
</evidence>
<protein>
    <submittedName>
        <fullName evidence="2">Uncharacterized protein</fullName>
    </submittedName>
</protein>
<sequence length="58" mass="6240">MRGADPFERTAREVGLFERIPNEHPLRGGGGKGDAGYFSTAGRDETVTWFGDGGHAEC</sequence>
<evidence type="ECO:0000313" key="2">
    <source>
        <dbReference type="EMBL" id="MTH67810.1"/>
    </source>
</evidence>
<accession>A0A6I3LZ48</accession>
<dbReference type="EMBL" id="WMLB01000017">
    <property type="protein sequence ID" value="MTH67810.1"/>
    <property type="molecule type" value="Genomic_DNA"/>
</dbReference>
<dbReference type="AlphaFoldDB" id="A0A6I3LZ48"/>
<reference evidence="2 3" key="1">
    <citation type="submission" date="2019-11" db="EMBL/GenBank/DDBJ databases">
        <title>Agromyces kandeliae sp. nov., isolated from mangrove soil.</title>
        <authorList>
            <person name="Wang R."/>
        </authorList>
    </citation>
    <scope>NUCLEOTIDE SEQUENCE [LARGE SCALE GENOMIC DNA]</scope>
    <source>
        <strain evidence="2 3">JCM 11433</strain>
    </source>
</reference>
<organism evidence="2 3">
    <name type="scientific">Agromyces bracchium</name>
    <dbReference type="NCBI Taxonomy" id="88376"/>
    <lineage>
        <taxon>Bacteria</taxon>
        <taxon>Bacillati</taxon>
        <taxon>Actinomycetota</taxon>
        <taxon>Actinomycetes</taxon>
        <taxon>Micrococcales</taxon>
        <taxon>Microbacteriaceae</taxon>
        <taxon>Agromyces</taxon>
    </lineage>
</organism>
<dbReference type="Proteomes" id="UP000433071">
    <property type="component" value="Unassembled WGS sequence"/>
</dbReference>
<name>A0A6I3LZ48_9MICO</name>
<keyword evidence="3" id="KW-1185">Reference proteome</keyword>